<feature type="non-terminal residue" evidence="2">
    <location>
        <position position="1"/>
    </location>
</feature>
<reference evidence="2" key="1">
    <citation type="submission" date="2022-02" db="EMBL/GenBank/DDBJ databases">
        <title>Vibrio sp. nov., a new bacterium isolated from Bohai sea, China.</title>
        <authorList>
            <person name="Yuan Y."/>
        </authorList>
    </citation>
    <scope>NUCLEOTIDE SEQUENCE</scope>
    <source>
        <strain evidence="2">DBSS07</strain>
    </source>
</reference>
<accession>A0A9X3CIB5</accession>
<dbReference type="Gene3D" id="3.40.190.10">
    <property type="entry name" value="Periplasmic binding protein-like II"/>
    <property type="match status" value="2"/>
</dbReference>
<dbReference type="PANTHER" id="PTHR35936:SF25">
    <property type="entry name" value="ABC TRANSPORTER SUBSTRATE-BINDING PROTEIN"/>
    <property type="match status" value="1"/>
</dbReference>
<dbReference type="AlphaFoldDB" id="A0A9X3CIB5"/>
<keyword evidence="3" id="KW-1185">Reference proteome</keyword>
<comment type="similarity">
    <text evidence="1">Belongs to the bacterial solute-binding protein 3 family.</text>
</comment>
<dbReference type="EMBL" id="JAKRRX010000219">
    <property type="protein sequence ID" value="MCW8336349.1"/>
    <property type="molecule type" value="Genomic_DNA"/>
</dbReference>
<evidence type="ECO:0000313" key="3">
    <source>
        <dbReference type="Proteomes" id="UP001155586"/>
    </source>
</evidence>
<organism evidence="2 3">
    <name type="scientific">Vibrio paucivorans</name>
    <dbReference type="NCBI Taxonomy" id="2829489"/>
    <lineage>
        <taxon>Bacteria</taxon>
        <taxon>Pseudomonadati</taxon>
        <taxon>Pseudomonadota</taxon>
        <taxon>Gammaproteobacteria</taxon>
        <taxon>Vibrionales</taxon>
        <taxon>Vibrionaceae</taxon>
        <taxon>Vibrio</taxon>
    </lineage>
</organism>
<evidence type="ECO:0000313" key="2">
    <source>
        <dbReference type="EMBL" id="MCW8336349.1"/>
    </source>
</evidence>
<sequence length="157" mass="18415">WWSDDRTELLDYSVPYLMVQLKFIVLKENAFEYEDFSSLSGMKVGIIQDYGYGEEFNASSNFTRVVAEDLSTNIKKLKAKRVHAIIADERAAIHTIRQLELNQDDFYFVHKSLMIKPVHLAIAKDHPDKQKLMVKFMIGLHQLKQSGRYDQLLEKYR</sequence>
<evidence type="ECO:0000256" key="1">
    <source>
        <dbReference type="ARBA" id="ARBA00010333"/>
    </source>
</evidence>
<protein>
    <submittedName>
        <fullName evidence="2">Transporter substrate-binding domain-containing protein</fullName>
    </submittedName>
</protein>
<dbReference type="RefSeq" id="WP_265689423.1">
    <property type="nucleotide sequence ID" value="NZ_JAKRRX010000219.1"/>
</dbReference>
<comment type="caution">
    <text evidence="2">The sequence shown here is derived from an EMBL/GenBank/DDBJ whole genome shotgun (WGS) entry which is preliminary data.</text>
</comment>
<dbReference type="PANTHER" id="PTHR35936">
    <property type="entry name" value="MEMBRANE-BOUND LYTIC MUREIN TRANSGLYCOSYLASE F"/>
    <property type="match status" value="1"/>
</dbReference>
<name>A0A9X3CIB5_9VIBR</name>
<proteinExistence type="inferred from homology"/>
<dbReference type="Proteomes" id="UP001155586">
    <property type="component" value="Unassembled WGS sequence"/>
</dbReference>
<dbReference type="SUPFAM" id="SSF53850">
    <property type="entry name" value="Periplasmic binding protein-like II"/>
    <property type="match status" value="1"/>
</dbReference>
<gene>
    <name evidence="2" type="ORF">MD483_21285</name>
</gene>